<evidence type="ECO:0000256" key="1">
    <source>
        <dbReference type="SAM" id="MobiDB-lite"/>
    </source>
</evidence>
<keyword evidence="3" id="KW-1185">Reference proteome</keyword>
<dbReference type="RefSeq" id="WP_003758834.1">
    <property type="nucleotide sequence ID" value="NZ_ACKO02000011.1"/>
</dbReference>
<gene>
    <name evidence="2" type="ORF">NEISICOT_01973</name>
</gene>
<dbReference type="Proteomes" id="UP000005365">
    <property type="component" value="Unassembled WGS sequence"/>
</dbReference>
<protein>
    <submittedName>
        <fullName evidence="2">Uncharacterized protein</fullName>
    </submittedName>
</protein>
<feature type="region of interest" description="Disordered" evidence="1">
    <location>
        <begin position="1"/>
        <end position="44"/>
    </location>
</feature>
<comment type="caution">
    <text evidence="2">The sequence shown here is derived from an EMBL/GenBank/DDBJ whole genome shotgun (WGS) entry which is preliminary data.</text>
</comment>
<evidence type="ECO:0000313" key="3">
    <source>
        <dbReference type="Proteomes" id="UP000005365"/>
    </source>
</evidence>
<name>C6M622_NEISI</name>
<accession>C6M622</accession>
<reference evidence="2" key="1">
    <citation type="submission" date="2009-07" db="EMBL/GenBank/DDBJ databases">
        <authorList>
            <person name="Weinstock G."/>
            <person name="Sodergren E."/>
            <person name="Clifton S."/>
            <person name="Fulton L."/>
            <person name="Fulton B."/>
            <person name="Courtney L."/>
            <person name="Fronick C."/>
            <person name="Harrison M."/>
            <person name="Strong C."/>
            <person name="Farmer C."/>
            <person name="Delahaunty K."/>
            <person name="Markovic C."/>
            <person name="Hall O."/>
            <person name="Minx P."/>
            <person name="Tomlinson C."/>
            <person name="Mitreva M."/>
            <person name="Nelson J."/>
            <person name="Hou S."/>
            <person name="Wollam A."/>
            <person name="Pepin K.H."/>
            <person name="Johnson M."/>
            <person name="Bhonagiri V."/>
            <person name="Nash W.E."/>
            <person name="Warren W."/>
            <person name="Chinwalla A."/>
            <person name="Mardis E.R."/>
            <person name="Wilson R.K."/>
        </authorList>
    </citation>
    <scope>NUCLEOTIDE SEQUENCE [LARGE SCALE GENOMIC DNA]</scope>
    <source>
        <strain evidence="2">ATCC 29256</strain>
    </source>
</reference>
<organism evidence="2 3">
    <name type="scientific">Neisseria sicca ATCC 29256</name>
    <dbReference type="NCBI Taxonomy" id="547045"/>
    <lineage>
        <taxon>Bacteria</taxon>
        <taxon>Pseudomonadati</taxon>
        <taxon>Pseudomonadota</taxon>
        <taxon>Betaproteobacteria</taxon>
        <taxon>Neisseriales</taxon>
        <taxon>Neisseriaceae</taxon>
        <taxon>Neisseria</taxon>
    </lineage>
</organism>
<proteinExistence type="predicted"/>
<dbReference type="AlphaFoldDB" id="C6M622"/>
<evidence type="ECO:0000313" key="2">
    <source>
        <dbReference type="EMBL" id="EET44250.1"/>
    </source>
</evidence>
<feature type="compositionally biased region" description="Basic and acidic residues" evidence="1">
    <location>
        <begin position="1"/>
        <end position="20"/>
    </location>
</feature>
<sequence length="44" mass="5216">MGFAHESHQPQRSSETEKYSFRRPFHAPNNHYPWAKPTLPLPHC</sequence>
<dbReference type="EMBL" id="ACKO02000011">
    <property type="protein sequence ID" value="EET44250.1"/>
    <property type="molecule type" value="Genomic_DNA"/>
</dbReference>